<evidence type="ECO:0000259" key="2">
    <source>
        <dbReference type="Pfam" id="PF06544"/>
    </source>
</evidence>
<dbReference type="EMBL" id="ML007871">
    <property type="protein sequence ID" value="RKP15733.1"/>
    <property type="molecule type" value="Genomic_DNA"/>
</dbReference>
<dbReference type="PROSITE" id="PS51257">
    <property type="entry name" value="PROKAR_LIPOPROTEIN"/>
    <property type="match status" value="1"/>
</dbReference>
<feature type="domain" description="Small nuclear ribonucleoprotein Prp3 C-terminal" evidence="2">
    <location>
        <begin position="2"/>
        <end position="64"/>
    </location>
</feature>
<gene>
    <name evidence="3" type="ORF">ROZALSC1DRAFT_18424</name>
</gene>
<dbReference type="InterPro" id="IPR027104">
    <property type="entry name" value="Prp3"/>
</dbReference>
<dbReference type="CDD" id="cd24162">
    <property type="entry name" value="Prp3_C"/>
    <property type="match status" value="1"/>
</dbReference>
<dbReference type="GO" id="GO:0000398">
    <property type="term" value="P:mRNA splicing, via spliceosome"/>
    <property type="evidence" value="ECO:0007669"/>
    <property type="project" value="InterPro"/>
</dbReference>
<sequence>MAVFKIKDMSHPQWKYKIDIYVQQLMVTGCCLIHPQVSVLIVEAGPKSMRQYKKLLLQRIKWDE</sequence>
<proteinExistence type="predicted"/>
<evidence type="ECO:0000313" key="3">
    <source>
        <dbReference type="EMBL" id="RKP15733.1"/>
    </source>
</evidence>
<dbReference type="PANTHER" id="PTHR14212">
    <property type="entry name" value="U4/U6-ASSOCIATED RNA SPLICING FACTOR-RELATED"/>
    <property type="match status" value="1"/>
</dbReference>
<dbReference type="AlphaFoldDB" id="A0A4P9Y991"/>
<evidence type="ECO:0000256" key="1">
    <source>
        <dbReference type="SAM" id="Phobius"/>
    </source>
</evidence>
<dbReference type="Pfam" id="PF06544">
    <property type="entry name" value="Prp3_C"/>
    <property type="match status" value="1"/>
</dbReference>
<dbReference type="PANTHER" id="PTHR14212:SF0">
    <property type="entry name" value="U4_U6 SMALL NUCLEAR RIBONUCLEOPROTEIN PRP3"/>
    <property type="match status" value="1"/>
</dbReference>
<accession>A0A4P9Y991</accession>
<name>A0A4P9Y991_ROZAC</name>
<dbReference type="GO" id="GO:0046540">
    <property type="term" value="C:U4/U6 x U5 tri-snRNP complex"/>
    <property type="evidence" value="ECO:0007669"/>
    <property type="project" value="InterPro"/>
</dbReference>
<feature type="non-terminal residue" evidence="3">
    <location>
        <position position="64"/>
    </location>
</feature>
<feature type="transmembrane region" description="Helical" evidence="1">
    <location>
        <begin position="20"/>
        <end position="42"/>
    </location>
</feature>
<organism evidence="3 4">
    <name type="scientific">Rozella allomycis (strain CSF55)</name>
    <dbReference type="NCBI Taxonomy" id="988480"/>
    <lineage>
        <taxon>Eukaryota</taxon>
        <taxon>Fungi</taxon>
        <taxon>Fungi incertae sedis</taxon>
        <taxon>Cryptomycota</taxon>
        <taxon>Cryptomycota incertae sedis</taxon>
        <taxon>Rozella</taxon>
    </lineage>
</organism>
<dbReference type="Proteomes" id="UP000281549">
    <property type="component" value="Unassembled WGS sequence"/>
</dbReference>
<reference evidence="4" key="1">
    <citation type="journal article" date="2018" name="Nat. Microbiol.">
        <title>Leveraging single-cell genomics to expand the fungal tree of life.</title>
        <authorList>
            <person name="Ahrendt S.R."/>
            <person name="Quandt C.A."/>
            <person name="Ciobanu D."/>
            <person name="Clum A."/>
            <person name="Salamov A."/>
            <person name="Andreopoulos B."/>
            <person name="Cheng J.F."/>
            <person name="Woyke T."/>
            <person name="Pelin A."/>
            <person name="Henrissat B."/>
            <person name="Reynolds N.K."/>
            <person name="Benny G.L."/>
            <person name="Smith M.E."/>
            <person name="James T.Y."/>
            <person name="Grigoriev I.V."/>
        </authorList>
    </citation>
    <scope>NUCLEOTIDE SEQUENCE [LARGE SCALE GENOMIC DNA]</scope>
    <source>
        <strain evidence="4">CSF55</strain>
    </source>
</reference>
<evidence type="ECO:0000313" key="4">
    <source>
        <dbReference type="Proteomes" id="UP000281549"/>
    </source>
</evidence>
<dbReference type="InterPro" id="IPR010541">
    <property type="entry name" value="Prp3_C"/>
</dbReference>
<keyword evidence="1" id="KW-0812">Transmembrane</keyword>
<keyword evidence="1" id="KW-0472">Membrane</keyword>
<keyword evidence="1" id="KW-1133">Transmembrane helix</keyword>
<protein>
    <submittedName>
        <fullName evidence="3">PRP3 pre-mRNA processing factor 3-like protein</fullName>
    </submittedName>
</protein>